<dbReference type="Proteomes" id="UP000030764">
    <property type="component" value="Unassembled WGS sequence"/>
</dbReference>
<dbReference type="PANTHER" id="PTHR33327:SF3">
    <property type="entry name" value="RNA-DIRECTED DNA POLYMERASE"/>
    <property type="match status" value="1"/>
</dbReference>
<reference evidence="3 4" key="1">
    <citation type="journal article" date="2014" name="Nat. Genet.">
        <title>Genome and transcriptome of the porcine whipworm Trichuris suis.</title>
        <authorList>
            <person name="Jex A.R."/>
            <person name="Nejsum P."/>
            <person name="Schwarz E.M."/>
            <person name="Hu L."/>
            <person name="Young N.D."/>
            <person name="Hall R.S."/>
            <person name="Korhonen P.K."/>
            <person name="Liao S."/>
            <person name="Thamsborg S."/>
            <person name="Xia J."/>
            <person name="Xu P."/>
            <person name="Wang S."/>
            <person name="Scheerlinck J.P."/>
            <person name="Hofmann A."/>
            <person name="Sternberg P.W."/>
            <person name="Wang J."/>
            <person name="Gasser R.B."/>
        </authorList>
    </citation>
    <scope>NUCLEOTIDE SEQUENCE [LARGE SCALE GENOMIC DNA]</scope>
    <source>
        <strain evidence="3">DCEP-RM93M</strain>
    </source>
</reference>
<dbReference type="AlphaFoldDB" id="A0A085LKM6"/>
<name>A0A085LKM6_9BILA</name>
<sequence length="198" mass="22250">MKNGPVNEVSGVAVSLAPFWLEAPTLWFAQAEAQFHLRPVTSPLTKFYHVIASLNATLATKVDDLMTPKTEDPYAHLNTLLLARFRSTSEDRFRTLMQPTNEELLKRSEALRDMRRAGETLLEPNGPLMERLFLERLPKNIRLLLKPGVHESLDALAARADELVEIDVNFSKRGVSQTERPTTRIIGASDRSTRTGNS</sequence>
<keyword evidence="4" id="KW-1185">Reference proteome</keyword>
<evidence type="ECO:0000256" key="1">
    <source>
        <dbReference type="SAM" id="MobiDB-lite"/>
    </source>
</evidence>
<organism evidence="3 4">
    <name type="scientific">Trichuris suis</name>
    <name type="common">pig whipworm</name>
    <dbReference type="NCBI Taxonomy" id="68888"/>
    <lineage>
        <taxon>Eukaryota</taxon>
        <taxon>Metazoa</taxon>
        <taxon>Ecdysozoa</taxon>
        <taxon>Nematoda</taxon>
        <taxon>Enoplea</taxon>
        <taxon>Dorylaimia</taxon>
        <taxon>Trichinellida</taxon>
        <taxon>Trichuridae</taxon>
        <taxon>Trichuris</taxon>
    </lineage>
</organism>
<dbReference type="Pfam" id="PF23055">
    <property type="entry name" value="DUF7041"/>
    <property type="match status" value="1"/>
</dbReference>
<protein>
    <recommendedName>
        <fullName evidence="2">DUF7041 domain-containing protein</fullName>
    </recommendedName>
</protein>
<accession>A0A085LKM6</accession>
<dbReference type="PANTHER" id="PTHR33327">
    <property type="entry name" value="ENDONUCLEASE"/>
    <property type="match status" value="1"/>
</dbReference>
<evidence type="ECO:0000259" key="2">
    <source>
        <dbReference type="Pfam" id="PF23055"/>
    </source>
</evidence>
<dbReference type="EMBL" id="KL363471">
    <property type="protein sequence ID" value="KFD45522.1"/>
    <property type="molecule type" value="Genomic_DNA"/>
</dbReference>
<dbReference type="InterPro" id="IPR055469">
    <property type="entry name" value="DUF7041"/>
</dbReference>
<feature type="region of interest" description="Disordered" evidence="1">
    <location>
        <begin position="174"/>
        <end position="198"/>
    </location>
</feature>
<evidence type="ECO:0000313" key="3">
    <source>
        <dbReference type="EMBL" id="KFD45522.1"/>
    </source>
</evidence>
<proteinExistence type="predicted"/>
<gene>
    <name evidence="3" type="ORF">M513_13602</name>
</gene>
<feature type="domain" description="DUF7041" evidence="2">
    <location>
        <begin position="17"/>
        <end position="97"/>
    </location>
</feature>
<evidence type="ECO:0000313" key="4">
    <source>
        <dbReference type="Proteomes" id="UP000030764"/>
    </source>
</evidence>